<dbReference type="EMBL" id="JBHTJV010000002">
    <property type="protein sequence ID" value="MFD0914865.1"/>
    <property type="molecule type" value="Genomic_DNA"/>
</dbReference>
<reference evidence="3" key="1">
    <citation type="journal article" date="2019" name="Int. J. Syst. Evol. Microbiol.">
        <title>The Global Catalogue of Microorganisms (GCM) 10K type strain sequencing project: providing services to taxonomists for standard genome sequencing and annotation.</title>
        <authorList>
            <consortium name="The Broad Institute Genomics Platform"/>
            <consortium name="The Broad Institute Genome Sequencing Center for Infectious Disease"/>
            <person name="Wu L."/>
            <person name="Ma J."/>
        </authorList>
    </citation>
    <scope>NUCLEOTIDE SEQUENCE [LARGE SCALE GENOMIC DNA]</scope>
    <source>
        <strain evidence="3">CCUG 60023</strain>
    </source>
</reference>
<feature type="region of interest" description="Disordered" evidence="1">
    <location>
        <begin position="1"/>
        <end position="25"/>
    </location>
</feature>
<dbReference type="Proteomes" id="UP001597101">
    <property type="component" value="Unassembled WGS sequence"/>
</dbReference>
<dbReference type="NCBIfam" id="TIGR03643">
    <property type="entry name" value="TIGR03643 family protein"/>
    <property type="match status" value="1"/>
</dbReference>
<evidence type="ECO:0000256" key="1">
    <source>
        <dbReference type="SAM" id="MobiDB-lite"/>
    </source>
</evidence>
<name>A0ABW3FC65_9HYPH</name>
<protein>
    <submittedName>
        <fullName evidence="2">TIGR03643 family protein</fullName>
    </submittedName>
</protein>
<organism evidence="2 3">
    <name type="scientific">Pseudahrensia aquimaris</name>
    <dbReference type="NCBI Taxonomy" id="744461"/>
    <lineage>
        <taxon>Bacteria</taxon>
        <taxon>Pseudomonadati</taxon>
        <taxon>Pseudomonadota</taxon>
        <taxon>Alphaproteobacteria</taxon>
        <taxon>Hyphomicrobiales</taxon>
        <taxon>Ahrensiaceae</taxon>
        <taxon>Pseudahrensia</taxon>
    </lineage>
</organism>
<keyword evidence="3" id="KW-1185">Reference proteome</keyword>
<comment type="caution">
    <text evidence="2">The sequence shown here is derived from an EMBL/GenBank/DDBJ whole genome shotgun (WGS) entry which is preliminary data.</text>
</comment>
<evidence type="ECO:0000313" key="3">
    <source>
        <dbReference type="Proteomes" id="UP001597101"/>
    </source>
</evidence>
<dbReference type="Pfam" id="PF10985">
    <property type="entry name" value="DUF2805"/>
    <property type="match status" value="1"/>
</dbReference>
<dbReference type="RefSeq" id="WP_377210724.1">
    <property type="nucleotide sequence ID" value="NZ_JBHTJV010000002.1"/>
</dbReference>
<proteinExistence type="predicted"/>
<sequence length="89" mass="10065">MTTRSFPEDWPNPHTANHPDASKPTDSEIIELAWCDDTTFDSIKAQTGLNENEVIKLMRQSLKPKSFRLWRKRVSGRAAKHSAKIDGSA</sequence>
<dbReference type="InterPro" id="IPR019882">
    <property type="entry name" value="CHP03643"/>
</dbReference>
<evidence type="ECO:0000313" key="2">
    <source>
        <dbReference type="EMBL" id="MFD0914865.1"/>
    </source>
</evidence>
<gene>
    <name evidence="2" type="ORF">ACFQ14_00430</name>
</gene>
<accession>A0ABW3FC65</accession>